<dbReference type="PROSITE" id="PS51257">
    <property type="entry name" value="PROKAR_LIPOPROTEIN"/>
    <property type="match status" value="1"/>
</dbReference>
<dbReference type="EMBL" id="SMCP01000004">
    <property type="protein sequence ID" value="TCV88017.1"/>
    <property type="molecule type" value="Genomic_DNA"/>
</dbReference>
<evidence type="ECO:0008006" key="5">
    <source>
        <dbReference type="Google" id="ProtNLM"/>
    </source>
</evidence>
<feature type="chain" id="PRO_5020816851" description="Transferrin-binding protein B C-lobe/N-lobe beta barrel domain-containing protein" evidence="2">
    <location>
        <begin position="23"/>
        <end position="395"/>
    </location>
</feature>
<dbReference type="RefSeq" id="WP_176551963.1">
    <property type="nucleotide sequence ID" value="NZ_LEKL01000009.1"/>
</dbReference>
<evidence type="ECO:0000313" key="3">
    <source>
        <dbReference type="EMBL" id="TCV88017.1"/>
    </source>
</evidence>
<evidence type="ECO:0000256" key="2">
    <source>
        <dbReference type="SAM" id="SignalP"/>
    </source>
</evidence>
<name>A0A4R3Y807_9PAST</name>
<dbReference type="Proteomes" id="UP000294619">
    <property type="component" value="Unassembled WGS sequence"/>
</dbReference>
<feature type="region of interest" description="Disordered" evidence="1">
    <location>
        <begin position="22"/>
        <end position="110"/>
    </location>
</feature>
<organism evidence="3 4">
    <name type="scientific">Testudinibacter aquarius</name>
    <dbReference type="NCBI Taxonomy" id="1524974"/>
    <lineage>
        <taxon>Bacteria</taxon>
        <taxon>Pseudomonadati</taxon>
        <taxon>Pseudomonadota</taxon>
        <taxon>Gammaproteobacteria</taxon>
        <taxon>Pasteurellales</taxon>
        <taxon>Pasteurellaceae</taxon>
        <taxon>Testudinibacter</taxon>
    </lineage>
</organism>
<sequence length="395" mass="43673">MKITYKTTAMVCLLSLFTAACSSNSSSFTEEKPNTTTEAPKSEEPKSEEPKPEEPKSEEPKPEEPKPEEPKPEEPKSEEPKPEEPKSEEPKSEEPKSEEPRFKDGTLEDRTLNVVVSSQGGERYEAVLETDKNRGFYMSGPMDFRDSKGNILDLRNEFKDKTVMNNYDVDPNKVQELVITSENGEELGKFRFINQTYSSYGTFSPELTAPAAGGDPAHPFKNHENLGTYILQPTTETQFDQLAQASTANGIITYRGHSLGYKGGPKGGTPTEGYMGDVSFQVNIASKTISGEMSARQDSFVRHNWRFTDDDNNPTAEGIAFDQPNVKLILSEANIVANNNKTMGFKNGEVRLLHNGQQVRVNDYAGTFAGPEANEIVGQIGGGEERIMFGATKQE</sequence>
<protein>
    <recommendedName>
        <fullName evidence="5">Transferrin-binding protein B C-lobe/N-lobe beta barrel domain-containing protein</fullName>
    </recommendedName>
</protein>
<evidence type="ECO:0000313" key="4">
    <source>
        <dbReference type="Proteomes" id="UP000294619"/>
    </source>
</evidence>
<feature type="compositionally biased region" description="Basic and acidic residues" evidence="1">
    <location>
        <begin position="40"/>
        <end position="110"/>
    </location>
</feature>
<dbReference type="Gene3D" id="2.40.160.90">
    <property type="match status" value="1"/>
</dbReference>
<dbReference type="AlphaFoldDB" id="A0A4R3Y807"/>
<feature type="signal peptide" evidence="2">
    <location>
        <begin position="1"/>
        <end position="22"/>
    </location>
</feature>
<reference evidence="3 4" key="1">
    <citation type="submission" date="2019-03" db="EMBL/GenBank/DDBJ databases">
        <title>Genomic Encyclopedia of Type Strains, Phase IV (KMG-IV): sequencing the most valuable type-strain genomes for metagenomic binning, comparative biology and taxonomic classification.</title>
        <authorList>
            <person name="Goeker M."/>
        </authorList>
    </citation>
    <scope>NUCLEOTIDE SEQUENCE [LARGE SCALE GENOMIC DNA]</scope>
    <source>
        <strain evidence="3 4">DSM 28140</strain>
    </source>
</reference>
<comment type="caution">
    <text evidence="3">The sequence shown here is derived from an EMBL/GenBank/DDBJ whole genome shotgun (WGS) entry which is preliminary data.</text>
</comment>
<accession>A0A4R3Y807</accession>
<keyword evidence="2" id="KW-0732">Signal</keyword>
<evidence type="ECO:0000256" key="1">
    <source>
        <dbReference type="SAM" id="MobiDB-lite"/>
    </source>
</evidence>
<proteinExistence type="predicted"/>
<feature type="compositionally biased region" description="Polar residues" evidence="1">
    <location>
        <begin position="22"/>
        <end position="39"/>
    </location>
</feature>
<gene>
    <name evidence="3" type="ORF">EDC16_104207</name>
</gene>